<dbReference type="GO" id="GO:0051259">
    <property type="term" value="P:protein complex oligomerization"/>
    <property type="evidence" value="ECO:0007669"/>
    <property type="project" value="InterPro"/>
</dbReference>
<dbReference type="InterPro" id="IPR036251">
    <property type="entry name" value="Arg_repress_C_sf"/>
</dbReference>
<comment type="function">
    <text evidence="7">Regulates arginine biosynthesis genes.</text>
</comment>
<keyword evidence="6 7" id="KW-0804">Transcription</keyword>
<evidence type="ECO:0000256" key="3">
    <source>
        <dbReference type="ARBA" id="ARBA00022490"/>
    </source>
</evidence>
<dbReference type="HAMAP" id="MF_00173">
    <property type="entry name" value="Arg_repressor"/>
    <property type="match status" value="1"/>
</dbReference>
<dbReference type="GO" id="GO:0005737">
    <property type="term" value="C:cytoplasm"/>
    <property type="evidence" value="ECO:0007669"/>
    <property type="project" value="UniProtKB-SubCell"/>
</dbReference>
<dbReference type="InterPro" id="IPR036388">
    <property type="entry name" value="WH-like_DNA-bd_sf"/>
</dbReference>
<evidence type="ECO:0000256" key="7">
    <source>
        <dbReference type="HAMAP-Rule" id="MF_00173"/>
    </source>
</evidence>
<keyword evidence="5 7" id="KW-0238">DNA-binding</keyword>
<feature type="domain" description="Arginine repressor DNA-binding" evidence="8">
    <location>
        <begin position="1"/>
        <end position="68"/>
    </location>
</feature>
<keyword evidence="7" id="KW-0055">Arginine biosynthesis</keyword>
<accession>A0A1L8TRE5</accession>
<evidence type="ECO:0000313" key="10">
    <source>
        <dbReference type="EMBL" id="OJG46803.1"/>
    </source>
</evidence>
<feature type="domain" description="Arginine repressor C-terminal" evidence="9">
    <location>
        <begin position="80"/>
        <end position="145"/>
    </location>
</feature>
<evidence type="ECO:0000259" key="8">
    <source>
        <dbReference type="Pfam" id="PF01316"/>
    </source>
</evidence>
<keyword evidence="7" id="KW-0028">Amino-acid biosynthesis</keyword>
<dbReference type="Pfam" id="PF02863">
    <property type="entry name" value="Arg_repressor_C"/>
    <property type="match status" value="1"/>
</dbReference>
<dbReference type="EMBL" id="JXKQ01000001">
    <property type="protein sequence ID" value="OJG46803.1"/>
    <property type="molecule type" value="Genomic_DNA"/>
</dbReference>
<dbReference type="PRINTS" id="PR01467">
    <property type="entry name" value="ARGREPRESSOR"/>
</dbReference>
<dbReference type="InterPro" id="IPR020899">
    <property type="entry name" value="Arg_repress_C"/>
</dbReference>
<dbReference type="UniPathway" id="UPA00068"/>
<keyword evidence="11" id="KW-1185">Reference proteome</keyword>
<evidence type="ECO:0000256" key="5">
    <source>
        <dbReference type="ARBA" id="ARBA00023125"/>
    </source>
</evidence>
<comment type="caution">
    <text evidence="10">The sequence shown here is derived from an EMBL/GenBank/DDBJ whole genome shotgun (WGS) entry which is preliminary data.</text>
</comment>
<dbReference type="Gene3D" id="3.30.1360.40">
    <property type="match status" value="1"/>
</dbReference>
<dbReference type="PANTHER" id="PTHR34471:SF1">
    <property type="entry name" value="ARGININE REPRESSOR"/>
    <property type="match status" value="1"/>
</dbReference>
<dbReference type="RefSeq" id="WP_071856473.1">
    <property type="nucleotide sequence ID" value="NZ_JBHSHK010000005.1"/>
</dbReference>
<organism evidence="10 11">
    <name type="scientific">Enterococcus hermanniensis</name>
    <dbReference type="NCBI Taxonomy" id="249189"/>
    <lineage>
        <taxon>Bacteria</taxon>
        <taxon>Bacillati</taxon>
        <taxon>Bacillota</taxon>
        <taxon>Bacilli</taxon>
        <taxon>Lactobacillales</taxon>
        <taxon>Enterococcaceae</taxon>
        <taxon>Enterococcus</taxon>
    </lineage>
</organism>
<dbReference type="GO" id="GO:1900079">
    <property type="term" value="P:regulation of arginine biosynthetic process"/>
    <property type="evidence" value="ECO:0007669"/>
    <property type="project" value="UniProtKB-UniRule"/>
</dbReference>
<reference evidence="10 11" key="1">
    <citation type="submission" date="2014-12" db="EMBL/GenBank/DDBJ databases">
        <title>Draft genome sequences of 29 type strains of Enterococci.</title>
        <authorList>
            <person name="Zhong Z."/>
            <person name="Sun Z."/>
            <person name="Liu W."/>
            <person name="Zhang W."/>
            <person name="Zhang H."/>
        </authorList>
    </citation>
    <scope>NUCLEOTIDE SEQUENCE [LARGE SCALE GENOMIC DNA]</scope>
    <source>
        <strain evidence="10 11">DSM 17122</strain>
    </source>
</reference>
<dbReference type="PANTHER" id="PTHR34471">
    <property type="entry name" value="ARGININE REPRESSOR"/>
    <property type="match status" value="1"/>
</dbReference>
<evidence type="ECO:0000259" key="9">
    <source>
        <dbReference type="Pfam" id="PF02863"/>
    </source>
</evidence>
<dbReference type="GO" id="GO:0034618">
    <property type="term" value="F:arginine binding"/>
    <property type="evidence" value="ECO:0007669"/>
    <property type="project" value="InterPro"/>
</dbReference>
<dbReference type="Proteomes" id="UP000182077">
    <property type="component" value="Unassembled WGS sequence"/>
</dbReference>
<comment type="pathway">
    <text evidence="7">Amino-acid biosynthesis; L-arginine biosynthesis [regulation].</text>
</comment>
<dbReference type="SUPFAM" id="SSF55252">
    <property type="entry name" value="C-terminal domain of arginine repressor"/>
    <property type="match status" value="1"/>
</dbReference>
<dbReference type="SUPFAM" id="SSF46785">
    <property type="entry name" value="Winged helix' DNA-binding domain"/>
    <property type="match status" value="1"/>
</dbReference>
<name>A0A1L8TRE5_9ENTE</name>
<protein>
    <recommendedName>
        <fullName evidence="7">Arginine repressor</fullName>
    </recommendedName>
</protein>
<comment type="similarity">
    <text evidence="2 7">Belongs to the ArgR family.</text>
</comment>
<evidence type="ECO:0000256" key="6">
    <source>
        <dbReference type="ARBA" id="ARBA00023163"/>
    </source>
</evidence>
<proteinExistence type="inferred from homology"/>
<dbReference type="AlphaFoldDB" id="A0A1L8TRE5"/>
<evidence type="ECO:0000256" key="2">
    <source>
        <dbReference type="ARBA" id="ARBA00008316"/>
    </source>
</evidence>
<dbReference type="Gene3D" id="1.10.10.10">
    <property type="entry name" value="Winged helix-like DNA-binding domain superfamily/Winged helix DNA-binding domain"/>
    <property type="match status" value="1"/>
</dbReference>
<evidence type="ECO:0000256" key="1">
    <source>
        <dbReference type="ARBA" id="ARBA00004496"/>
    </source>
</evidence>
<keyword evidence="3 7" id="KW-0963">Cytoplasm</keyword>
<dbReference type="InterPro" id="IPR036390">
    <property type="entry name" value="WH_DNA-bd_sf"/>
</dbReference>
<dbReference type="GO" id="GO:0003677">
    <property type="term" value="F:DNA binding"/>
    <property type="evidence" value="ECO:0007669"/>
    <property type="project" value="UniProtKB-KW"/>
</dbReference>
<dbReference type="OrthoDB" id="9807089at2"/>
<keyword evidence="7" id="KW-0678">Repressor</keyword>
<dbReference type="STRING" id="249189.RV04_GL000050"/>
<gene>
    <name evidence="7" type="primary">argR</name>
    <name evidence="10" type="ORF">RV04_GL000050</name>
</gene>
<sequence length="152" mass="17528">MRKQERHRLITELLSEYDVKKQEDFVEILAQQDVTVTQATISRDIKEMKLIKVPAQNGGYRYSMPRKEPEDVNEKLTDLLKDAVISVDQMEKFINVKTLPGNASACANLLEKQFSKVLFTTMNDDDGVLMIARTEEDADWIRHEILAKSQNK</sequence>
<dbReference type="InterPro" id="IPR020900">
    <property type="entry name" value="Arg_repress_DNA-bd"/>
</dbReference>
<dbReference type="Pfam" id="PF01316">
    <property type="entry name" value="Arg_repressor"/>
    <property type="match status" value="1"/>
</dbReference>
<evidence type="ECO:0000256" key="4">
    <source>
        <dbReference type="ARBA" id="ARBA00023015"/>
    </source>
</evidence>
<dbReference type="InterPro" id="IPR001669">
    <property type="entry name" value="Arg_repress"/>
</dbReference>
<dbReference type="GO" id="GO:0003700">
    <property type="term" value="F:DNA-binding transcription factor activity"/>
    <property type="evidence" value="ECO:0007669"/>
    <property type="project" value="UniProtKB-UniRule"/>
</dbReference>
<comment type="subcellular location">
    <subcellularLocation>
        <location evidence="1 7">Cytoplasm</location>
    </subcellularLocation>
</comment>
<keyword evidence="4 7" id="KW-0805">Transcription regulation</keyword>
<evidence type="ECO:0000313" key="11">
    <source>
        <dbReference type="Proteomes" id="UP000182077"/>
    </source>
</evidence>
<dbReference type="GO" id="GO:0006526">
    <property type="term" value="P:L-arginine biosynthetic process"/>
    <property type="evidence" value="ECO:0007669"/>
    <property type="project" value="UniProtKB-UniPathway"/>
</dbReference>